<reference evidence="1 2" key="1">
    <citation type="submission" date="2018-05" db="EMBL/GenBank/DDBJ databases">
        <title>Reference genomes for bee gut microbiota database.</title>
        <authorList>
            <person name="Ellegaard K.M."/>
        </authorList>
    </citation>
    <scope>NUCLEOTIDE SEQUENCE [LARGE SCALE GENOMIC DNA]</scope>
    <source>
        <strain evidence="1 2">ESL0284</strain>
    </source>
</reference>
<protein>
    <recommendedName>
        <fullName evidence="3">Endonuclease/exonuclease/phosphatase domain-containing protein</fullName>
    </recommendedName>
</protein>
<accession>A0A318N3L6</accession>
<sequence length="304" mass="35072">MKLFLCCRIVSTKIPNLKKTIAVLSCWFAFFASFTLHARTIKITTWNTEWLLSKSDFDKYEIPNDIQARHSKNFTRLSLYARKLNSDIIALQEVGSVETARRILPEDQYDFYITQDNIAQHPVLAIRKKLSYNIIKNPDLTALSKNDKTHILRSGLDLTLYDHRINIRILVVHLKAHCPERSLYSQQKACNILNQQKIIIQKWIADRIKDKQAFIILGDFNRIVSFNDEFFQSLSTESSLSIPTSQLASPCWGGNYFLDGFILDPILSESTIPNTLKVLVYKEKQYMMHADLSDHCPVSLNLSL</sequence>
<proteinExistence type="predicted"/>
<keyword evidence="2" id="KW-1185">Reference proteome</keyword>
<dbReference type="Proteomes" id="UP000247565">
    <property type="component" value="Unassembled WGS sequence"/>
</dbReference>
<dbReference type="AlphaFoldDB" id="A0A318N3L6"/>
<dbReference type="InterPro" id="IPR036691">
    <property type="entry name" value="Endo/exonu/phosph_ase_sf"/>
</dbReference>
<organism evidence="1 2">
    <name type="scientific">Commensalibacter melissae</name>
    <dbReference type="NCBI Taxonomy" id="2070537"/>
    <lineage>
        <taxon>Bacteria</taxon>
        <taxon>Pseudomonadati</taxon>
        <taxon>Pseudomonadota</taxon>
        <taxon>Alphaproteobacteria</taxon>
        <taxon>Acetobacterales</taxon>
        <taxon>Acetobacteraceae</taxon>
    </lineage>
</organism>
<name>A0A318N3L6_9PROT</name>
<evidence type="ECO:0000313" key="2">
    <source>
        <dbReference type="Proteomes" id="UP000247565"/>
    </source>
</evidence>
<dbReference type="Gene3D" id="3.60.10.10">
    <property type="entry name" value="Endonuclease/exonuclease/phosphatase"/>
    <property type="match status" value="1"/>
</dbReference>
<evidence type="ECO:0000313" key="1">
    <source>
        <dbReference type="EMBL" id="PXZ01797.1"/>
    </source>
</evidence>
<dbReference type="SUPFAM" id="SSF56219">
    <property type="entry name" value="DNase I-like"/>
    <property type="match status" value="1"/>
</dbReference>
<evidence type="ECO:0008006" key="3">
    <source>
        <dbReference type="Google" id="ProtNLM"/>
    </source>
</evidence>
<dbReference type="EMBL" id="QGLT01000001">
    <property type="protein sequence ID" value="PXZ01797.1"/>
    <property type="molecule type" value="Genomic_DNA"/>
</dbReference>
<gene>
    <name evidence="1" type="ORF">DK869_02005</name>
</gene>
<comment type="caution">
    <text evidence="1">The sequence shown here is derived from an EMBL/GenBank/DDBJ whole genome shotgun (WGS) entry which is preliminary data.</text>
</comment>